<dbReference type="InterPro" id="IPR039922">
    <property type="entry name" value="POFUT1"/>
</dbReference>
<evidence type="ECO:0000256" key="15">
    <source>
        <dbReference type="ARBA" id="ARBA00047273"/>
    </source>
</evidence>
<keyword evidence="17" id="KW-0732">Signal</keyword>
<dbReference type="GO" id="GO:0006004">
    <property type="term" value="P:fucose metabolic process"/>
    <property type="evidence" value="ECO:0007669"/>
    <property type="project" value="UniProtKB-KW"/>
</dbReference>
<dbReference type="CDD" id="cd11302">
    <property type="entry name" value="O-FucT-1"/>
    <property type="match status" value="1"/>
</dbReference>
<evidence type="ECO:0000256" key="4">
    <source>
        <dbReference type="ARBA" id="ARBA00012196"/>
    </source>
</evidence>
<evidence type="ECO:0000256" key="8">
    <source>
        <dbReference type="ARBA" id="ARBA00022824"/>
    </source>
</evidence>
<keyword evidence="19" id="KW-1185">Reference proteome</keyword>
<keyword evidence="6 18" id="KW-0328">Glycosyltransferase</keyword>
<reference evidence="18 19" key="1">
    <citation type="journal article" date="2019" name="Sci. Rep.">
        <title>Orb-weaving spider Araneus ventricosus genome elucidates the spidroin gene catalogue.</title>
        <authorList>
            <person name="Kono N."/>
            <person name="Nakamura H."/>
            <person name="Ohtoshi R."/>
            <person name="Moran D.A.P."/>
            <person name="Shinohara A."/>
            <person name="Yoshida Y."/>
            <person name="Fujiwara M."/>
            <person name="Mori M."/>
            <person name="Tomita M."/>
            <person name="Arakawa K."/>
        </authorList>
    </citation>
    <scope>NUCLEOTIDE SEQUENCE [LARGE SCALE GENOMIC DNA]</scope>
</reference>
<evidence type="ECO:0000256" key="2">
    <source>
        <dbReference type="ARBA" id="ARBA00004922"/>
    </source>
</evidence>
<comment type="similarity">
    <text evidence="3">Belongs to the glycosyltransferase 65 family.</text>
</comment>
<keyword evidence="7 18" id="KW-0808">Transferase</keyword>
<dbReference type="Proteomes" id="UP000499080">
    <property type="component" value="Unassembled WGS sequence"/>
</dbReference>
<gene>
    <name evidence="18" type="primary">O-fut1</name>
    <name evidence="18" type="ORF">AVEN_93364_1</name>
</gene>
<dbReference type="Pfam" id="PF10250">
    <property type="entry name" value="O-FucT"/>
    <property type="match status" value="1"/>
</dbReference>
<protein>
    <recommendedName>
        <fullName evidence="5">GDP-fucose protein O-fucosyltransferase 1</fullName>
        <ecNumber evidence="4">2.4.1.221</ecNumber>
    </recommendedName>
    <alternativeName>
        <fullName evidence="14">Peptide-O-fucosyltransferase 1</fullName>
    </alternativeName>
</protein>
<evidence type="ECO:0000256" key="13">
    <source>
        <dbReference type="ARBA" id="ARBA00023277"/>
    </source>
</evidence>
<dbReference type="AlphaFoldDB" id="A0A4Y2QWY6"/>
<evidence type="ECO:0000313" key="19">
    <source>
        <dbReference type="Proteomes" id="UP000499080"/>
    </source>
</evidence>
<keyword evidence="8" id="KW-0256">Endoplasmic reticulum</keyword>
<evidence type="ECO:0000256" key="12">
    <source>
        <dbReference type="ARBA" id="ARBA00023253"/>
    </source>
</evidence>
<dbReference type="EMBL" id="BGPR01015071">
    <property type="protein sequence ID" value="GBN67902.1"/>
    <property type="molecule type" value="Genomic_DNA"/>
</dbReference>
<keyword evidence="13" id="KW-0119">Carbohydrate metabolism</keyword>
<sequence>MALLFISVFCLVNVVYSLQNHDIDSNGYILYCPCMGRFGNQADHFLGALAFAHALNRTLALPPWVEYKPGHSRSVQVPFDTYFKVEPFQKYHRVVTMEYFMQNIAPIIWPKGKRKVFCYMARGSSDHCNAKEGNPFGPFWDTFEIDFDESVFYQPLHYDVHYRDTPQLWNKKFPPDEFPVLAFTGAPATFPVRSEDRELHQYLLWSDAVLKEAKTFINSMVPKGPVVGIHLRNGPDWVRACDHIEHSPLLFAAPQCLGYQNEFGQATPELCFPTKDIILRQLKSKVKALKAKAVFVASDHDHMIGDIEKYMKDLKPIYLGRTFTGRYAQIHLISVTQFSTAPVSSVNVFSTVFCGFHIRERAFAHVFTPVAFKHLWPSSPNGAFGYSEAKNPNFRTRPSYGIFELTTGFGVEQPLRRAGDCPASYLDHFFWSCSLCNSAVDLVPRTSVPDVEVLYTPGLSQHFRDSMIRQCQACVADHAYLTYAVPFCSVLVASGGLLPGEDDIEPGTAVEVAKTPHSAQADCKTVRNHLIRIKLHTVQQRIPRLPLLDDFTPERGVRQ</sequence>
<comment type="pathway">
    <text evidence="2">Protein modification; protein glycosylation.</text>
</comment>
<keyword evidence="11" id="KW-0325">Glycoprotein</keyword>
<keyword evidence="9" id="KW-0914">Notch signaling pathway</keyword>
<evidence type="ECO:0000256" key="3">
    <source>
        <dbReference type="ARBA" id="ARBA00010626"/>
    </source>
</evidence>
<evidence type="ECO:0000256" key="5">
    <source>
        <dbReference type="ARBA" id="ARBA00021745"/>
    </source>
</evidence>
<dbReference type="GO" id="GO:0046922">
    <property type="term" value="F:peptide-O-fucosyltransferase activity"/>
    <property type="evidence" value="ECO:0007669"/>
    <property type="project" value="UniProtKB-EC"/>
</dbReference>
<evidence type="ECO:0000256" key="1">
    <source>
        <dbReference type="ARBA" id="ARBA00004240"/>
    </source>
</evidence>
<dbReference type="EC" id="2.4.1.221" evidence="4"/>
<dbReference type="UniPathway" id="UPA00378"/>
<dbReference type="Gene3D" id="3.40.50.11340">
    <property type="match status" value="1"/>
</dbReference>
<keyword evidence="12" id="KW-0294">Fucose metabolism</keyword>
<comment type="caution">
    <text evidence="18">The sequence shown here is derived from an EMBL/GenBank/DDBJ whole genome shotgun (WGS) entry which is preliminary data.</text>
</comment>
<keyword evidence="10" id="KW-1015">Disulfide bond</keyword>
<accession>A0A4Y2QWY6</accession>
<comment type="catalytic activity">
    <reaction evidence="16">
        <text>L-seryl-[protein] + GDP-beta-L-fucose = 3-O-(alpha-L-fucosyl)-L-seryl-[protein] + GDP + H(+)</text>
        <dbReference type="Rhea" id="RHEA:63644"/>
        <dbReference type="Rhea" id="RHEA-COMP:9863"/>
        <dbReference type="Rhea" id="RHEA-COMP:17914"/>
        <dbReference type="ChEBI" id="CHEBI:15378"/>
        <dbReference type="ChEBI" id="CHEBI:29999"/>
        <dbReference type="ChEBI" id="CHEBI:57273"/>
        <dbReference type="ChEBI" id="CHEBI:58189"/>
        <dbReference type="ChEBI" id="CHEBI:189632"/>
        <dbReference type="EC" id="2.4.1.221"/>
    </reaction>
    <physiologicalReaction direction="left-to-right" evidence="16">
        <dbReference type="Rhea" id="RHEA:63645"/>
    </physiologicalReaction>
</comment>
<name>A0A4Y2QWY6_ARAVE</name>
<dbReference type="PANTHER" id="PTHR21420">
    <property type="entry name" value="GDP-FUCOSE PROTEIN O-FUCOSYLTRANSFERASE 1"/>
    <property type="match status" value="1"/>
</dbReference>
<comment type="catalytic activity">
    <reaction evidence="15">
        <text>L-threonyl-[protein] + GDP-beta-L-fucose = 3-O-(alpha-L-fucosyl)-L-threonyl-[protein] + GDP + H(+)</text>
        <dbReference type="Rhea" id="RHEA:70491"/>
        <dbReference type="Rhea" id="RHEA-COMP:11060"/>
        <dbReference type="Rhea" id="RHEA-COMP:17915"/>
        <dbReference type="ChEBI" id="CHEBI:15378"/>
        <dbReference type="ChEBI" id="CHEBI:30013"/>
        <dbReference type="ChEBI" id="CHEBI:57273"/>
        <dbReference type="ChEBI" id="CHEBI:58189"/>
        <dbReference type="ChEBI" id="CHEBI:189631"/>
        <dbReference type="EC" id="2.4.1.221"/>
    </reaction>
    <physiologicalReaction direction="left-to-right" evidence="15">
        <dbReference type="Rhea" id="RHEA:70492"/>
    </physiologicalReaction>
</comment>
<evidence type="ECO:0000256" key="14">
    <source>
        <dbReference type="ARBA" id="ARBA00033080"/>
    </source>
</evidence>
<evidence type="ECO:0000256" key="10">
    <source>
        <dbReference type="ARBA" id="ARBA00023157"/>
    </source>
</evidence>
<evidence type="ECO:0000256" key="7">
    <source>
        <dbReference type="ARBA" id="ARBA00022679"/>
    </source>
</evidence>
<dbReference type="PANTHER" id="PTHR21420:SF10">
    <property type="entry name" value="GDP-FUCOSE PROTEIN O-FUCOSYLTRANSFERASE 1"/>
    <property type="match status" value="1"/>
</dbReference>
<evidence type="ECO:0000256" key="16">
    <source>
        <dbReference type="ARBA" id="ARBA00048647"/>
    </source>
</evidence>
<dbReference type="OrthoDB" id="10050276at2759"/>
<evidence type="ECO:0000256" key="11">
    <source>
        <dbReference type="ARBA" id="ARBA00023180"/>
    </source>
</evidence>
<dbReference type="InterPro" id="IPR019378">
    <property type="entry name" value="GDP-Fuc_O-FucTrfase"/>
</dbReference>
<dbReference type="GO" id="GO:0007219">
    <property type="term" value="P:Notch signaling pathway"/>
    <property type="evidence" value="ECO:0007669"/>
    <property type="project" value="UniProtKB-KW"/>
</dbReference>
<dbReference type="GO" id="GO:0005783">
    <property type="term" value="C:endoplasmic reticulum"/>
    <property type="evidence" value="ECO:0007669"/>
    <property type="project" value="UniProtKB-SubCell"/>
</dbReference>
<evidence type="ECO:0000256" key="17">
    <source>
        <dbReference type="SAM" id="SignalP"/>
    </source>
</evidence>
<evidence type="ECO:0000256" key="9">
    <source>
        <dbReference type="ARBA" id="ARBA00022976"/>
    </source>
</evidence>
<feature type="signal peptide" evidence="17">
    <location>
        <begin position="1"/>
        <end position="17"/>
    </location>
</feature>
<evidence type="ECO:0000313" key="18">
    <source>
        <dbReference type="EMBL" id="GBN67902.1"/>
    </source>
</evidence>
<dbReference type="Gene3D" id="3.40.50.11350">
    <property type="match status" value="1"/>
</dbReference>
<comment type="subcellular location">
    <subcellularLocation>
        <location evidence="1">Endoplasmic reticulum</location>
    </subcellularLocation>
</comment>
<feature type="chain" id="PRO_5021186864" description="GDP-fucose protein O-fucosyltransferase 1" evidence="17">
    <location>
        <begin position="18"/>
        <end position="559"/>
    </location>
</feature>
<organism evidence="18 19">
    <name type="scientific">Araneus ventricosus</name>
    <name type="common">Orbweaver spider</name>
    <name type="synonym">Epeira ventricosa</name>
    <dbReference type="NCBI Taxonomy" id="182803"/>
    <lineage>
        <taxon>Eukaryota</taxon>
        <taxon>Metazoa</taxon>
        <taxon>Ecdysozoa</taxon>
        <taxon>Arthropoda</taxon>
        <taxon>Chelicerata</taxon>
        <taxon>Arachnida</taxon>
        <taxon>Araneae</taxon>
        <taxon>Araneomorphae</taxon>
        <taxon>Entelegynae</taxon>
        <taxon>Araneoidea</taxon>
        <taxon>Araneidae</taxon>
        <taxon>Araneus</taxon>
    </lineage>
</organism>
<evidence type="ECO:0000256" key="6">
    <source>
        <dbReference type="ARBA" id="ARBA00022676"/>
    </source>
</evidence>
<proteinExistence type="inferred from homology"/>